<keyword evidence="2" id="KW-0805">Transcription regulation</keyword>
<feature type="region of interest" description="Disordered" evidence="5">
    <location>
        <begin position="313"/>
        <end position="348"/>
    </location>
</feature>
<feature type="domain" description="BHLH" evidence="6">
    <location>
        <begin position="343"/>
        <end position="392"/>
    </location>
</feature>
<dbReference type="InterPro" id="IPR011598">
    <property type="entry name" value="bHLH_dom"/>
</dbReference>
<evidence type="ECO:0000256" key="5">
    <source>
        <dbReference type="SAM" id="MobiDB-lite"/>
    </source>
</evidence>
<gene>
    <name evidence="8" type="primary">LOC104720081</name>
</gene>
<evidence type="ECO:0000313" key="7">
    <source>
        <dbReference type="Proteomes" id="UP000694864"/>
    </source>
</evidence>
<evidence type="ECO:0000256" key="1">
    <source>
        <dbReference type="ARBA" id="ARBA00004123"/>
    </source>
</evidence>
<feature type="compositionally biased region" description="Basic and acidic residues" evidence="5">
    <location>
        <begin position="313"/>
        <end position="323"/>
    </location>
</feature>
<evidence type="ECO:0000256" key="4">
    <source>
        <dbReference type="ARBA" id="ARBA00023242"/>
    </source>
</evidence>
<dbReference type="Pfam" id="PF00010">
    <property type="entry name" value="HLH"/>
    <property type="match status" value="1"/>
</dbReference>
<feature type="region of interest" description="Disordered" evidence="5">
    <location>
        <begin position="444"/>
        <end position="527"/>
    </location>
</feature>
<dbReference type="RefSeq" id="XP_010436355.2">
    <property type="nucleotide sequence ID" value="XM_010438053.2"/>
</dbReference>
<dbReference type="InterPro" id="IPR036638">
    <property type="entry name" value="HLH_DNA-bd_sf"/>
</dbReference>
<sequence>MVCLRFRGEDDLLELVWKSGQVVQRSHTQRPSSPPPPRPCPPTILRGSGSGGGGGGEENVSLQLPQPEPQPYMHHQNLFIQEDEMASWLYHSYHQDYFCSELLYPGVASTHATHPQSSVSLAPSPSAPYILPPERPIGHNLPVTRVENLMNFSWLRRNIYTSGRVEVGQSIPVQVGSSATTSSSVTLPQTLASLAQPAPSAQYILTENRPTGQVSTNFSRLRGNMFTGGRVEAGPSMEVGSSATPSSSAIESCVLPATEGTGSRVSHTFAVPGLDRNGKAVAIETARTPTSGVCKAETEPIQVQPATEMGIAEDRKRKEREETVAGFQGTEEARVSKSRKRSRAAEMHNLAERKRREKINEKMNALQELIPGSRKSDRASMLEDVIQFVKKLHSQIQMISRGQGTMPPVTNAGNMQQFMPQMGMGMMGMNRPPFIPSPMPPHIADPPYPAPHHPFPNIQTSDPSTVHLPTPQPQFPAYMNPYSQFLGPHQMQQPPPPPSQSQTTSQLSVSQASTSKELEDQDNQPTG</sequence>
<dbReference type="InterPro" id="IPR047265">
    <property type="entry name" value="PIF1-like_bHLH"/>
</dbReference>
<dbReference type="PANTHER" id="PTHR46807">
    <property type="entry name" value="TRANSCRIPTION FACTOR PIF3"/>
    <property type="match status" value="1"/>
</dbReference>
<evidence type="ECO:0000256" key="3">
    <source>
        <dbReference type="ARBA" id="ARBA00023163"/>
    </source>
</evidence>
<protein>
    <submittedName>
        <fullName evidence="8">Transcription factor bHLH119-like</fullName>
    </submittedName>
</protein>
<feature type="compositionally biased region" description="Pro residues" evidence="5">
    <location>
        <begin position="444"/>
        <end position="454"/>
    </location>
</feature>
<name>A0ABM0U5Z3_CAMSA</name>
<evidence type="ECO:0000256" key="2">
    <source>
        <dbReference type="ARBA" id="ARBA00023015"/>
    </source>
</evidence>
<keyword evidence="7" id="KW-1185">Reference proteome</keyword>
<reference evidence="8" key="2">
    <citation type="submission" date="2025-08" db="UniProtKB">
        <authorList>
            <consortium name="RefSeq"/>
        </authorList>
    </citation>
    <scope>IDENTIFICATION</scope>
    <source>
        <tissue evidence="8">Leaf</tissue>
    </source>
</reference>
<feature type="compositionally biased region" description="Pro residues" evidence="5">
    <location>
        <begin position="32"/>
        <end position="42"/>
    </location>
</feature>
<dbReference type="PANTHER" id="PTHR46807:SF8">
    <property type="entry name" value="TRANSCRIPTION FACTOR PIF1-LIKE ISOFORM X2"/>
    <property type="match status" value="1"/>
</dbReference>
<dbReference type="SMART" id="SM00353">
    <property type="entry name" value="HLH"/>
    <property type="match status" value="1"/>
</dbReference>
<proteinExistence type="predicted"/>
<dbReference type="Proteomes" id="UP000694864">
    <property type="component" value="Chromosome 10"/>
</dbReference>
<reference evidence="7" key="1">
    <citation type="journal article" date="2014" name="Nat. Commun.">
        <title>The emerging biofuel crop Camelina sativa retains a highly undifferentiated hexaploid genome structure.</title>
        <authorList>
            <person name="Kagale S."/>
            <person name="Koh C."/>
            <person name="Nixon J."/>
            <person name="Bollina V."/>
            <person name="Clarke W.E."/>
            <person name="Tuteja R."/>
            <person name="Spillane C."/>
            <person name="Robinson S.J."/>
            <person name="Links M.G."/>
            <person name="Clarke C."/>
            <person name="Higgins E.E."/>
            <person name="Huebert T."/>
            <person name="Sharpe A.G."/>
            <person name="Parkin I.A."/>
        </authorList>
    </citation>
    <scope>NUCLEOTIDE SEQUENCE [LARGE SCALE GENOMIC DNA]</scope>
    <source>
        <strain evidence="7">cv. DH55</strain>
    </source>
</reference>
<dbReference type="SUPFAM" id="SSF47459">
    <property type="entry name" value="HLH, helix-loop-helix DNA-binding domain"/>
    <property type="match status" value="1"/>
</dbReference>
<evidence type="ECO:0000313" key="8">
    <source>
        <dbReference type="RefSeq" id="XP_010436355.2"/>
    </source>
</evidence>
<organism evidence="7 8">
    <name type="scientific">Camelina sativa</name>
    <name type="common">False flax</name>
    <name type="synonym">Myagrum sativum</name>
    <dbReference type="NCBI Taxonomy" id="90675"/>
    <lineage>
        <taxon>Eukaryota</taxon>
        <taxon>Viridiplantae</taxon>
        <taxon>Streptophyta</taxon>
        <taxon>Embryophyta</taxon>
        <taxon>Tracheophyta</taxon>
        <taxon>Spermatophyta</taxon>
        <taxon>Magnoliopsida</taxon>
        <taxon>eudicotyledons</taxon>
        <taxon>Gunneridae</taxon>
        <taxon>Pentapetalae</taxon>
        <taxon>rosids</taxon>
        <taxon>malvids</taxon>
        <taxon>Brassicales</taxon>
        <taxon>Brassicaceae</taxon>
        <taxon>Camelineae</taxon>
        <taxon>Camelina</taxon>
    </lineage>
</organism>
<keyword evidence="4" id="KW-0539">Nucleus</keyword>
<keyword evidence="3" id="KW-0804">Transcription</keyword>
<accession>A0ABM0U5Z3</accession>
<dbReference type="Gene3D" id="4.10.280.10">
    <property type="entry name" value="Helix-loop-helix DNA-binding domain"/>
    <property type="match status" value="1"/>
</dbReference>
<feature type="region of interest" description="Disordered" evidence="5">
    <location>
        <begin position="24"/>
        <end position="68"/>
    </location>
</feature>
<dbReference type="GeneID" id="104720081"/>
<feature type="compositionally biased region" description="Gly residues" evidence="5">
    <location>
        <begin position="48"/>
        <end position="57"/>
    </location>
</feature>
<dbReference type="CDD" id="cd11445">
    <property type="entry name" value="bHLH_AtPIF_like"/>
    <property type="match status" value="1"/>
</dbReference>
<evidence type="ECO:0000259" key="6">
    <source>
        <dbReference type="PROSITE" id="PS50888"/>
    </source>
</evidence>
<feature type="compositionally biased region" description="Low complexity" evidence="5">
    <location>
        <begin position="500"/>
        <end position="515"/>
    </location>
</feature>
<comment type="subcellular location">
    <subcellularLocation>
        <location evidence="1">Nucleus</location>
    </subcellularLocation>
</comment>
<dbReference type="InterPro" id="IPR044273">
    <property type="entry name" value="PIF3-like"/>
</dbReference>
<dbReference type="PROSITE" id="PS50888">
    <property type="entry name" value="BHLH"/>
    <property type="match status" value="1"/>
</dbReference>